<dbReference type="InterPro" id="IPR027417">
    <property type="entry name" value="P-loop_NTPase"/>
</dbReference>
<sequence>MTFGTGSAGLNLTAASRIHIVEPQWNPSVESQAISRAVRLGQKKSVTVTRYIMKNTVEEYMENIQTRKAQMASIGWDAEKDKAADGKLKLVAKMVFDPETSPDVEMA</sequence>
<dbReference type="InterPro" id="IPR050628">
    <property type="entry name" value="SNF2_RAD54_helicase_TF"/>
</dbReference>
<dbReference type="GO" id="GO:0006281">
    <property type="term" value="P:DNA repair"/>
    <property type="evidence" value="ECO:0007669"/>
    <property type="project" value="TreeGrafter"/>
</dbReference>
<dbReference type="InterPro" id="IPR001650">
    <property type="entry name" value="Helicase_C-like"/>
</dbReference>
<reference evidence="5 6" key="1">
    <citation type="submission" date="2015-03" db="EMBL/GenBank/DDBJ databases">
        <authorList>
            <person name="Morales-Cruz A."/>
            <person name="Amrine K.C."/>
            <person name="Cantu D."/>
        </authorList>
    </citation>
    <scope>NUCLEOTIDE SEQUENCE [LARGE SCALE GENOMIC DNA]</scope>
    <source>
        <strain evidence="5">DS831</strain>
    </source>
</reference>
<dbReference type="Gene3D" id="3.40.50.300">
    <property type="entry name" value="P-loop containing nucleotide triphosphate hydrolases"/>
    <property type="match status" value="1"/>
</dbReference>
<dbReference type="PANTHER" id="PTHR45626:SF22">
    <property type="entry name" value="DNA REPAIR PROTEIN RAD5"/>
    <property type="match status" value="1"/>
</dbReference>
<comment type="caution">
    <text evidence="5">The sequence shown here is derived from an EMBL/GenBank/DDBJ whole genome shotgun (WGS) entry which is preliminary data.</text>
</comment>
<dbReference type="PANTHER" id="PTHR45626">
    <property type="entry name" value="TRANSCRIPTION TERMINATION FACTOR 2-RELATED"/>
    <property type="match status" value="1"/>
</dbReference>
<dbReference type="CDD" id="cd18793">
    <property type="entry name" value="SF2_C_SNF"/>
    <property type="match status" value="1"/>
</dbReference>
<evidence type="ECO:0000259" key="4">
    <source>
        <dbReference type="Pfam" id="PF00271"/>
    </source>
</evidence>
<dbReference type="SUPFAM" id="SSF52540">
    <property type="entry name" value="P-loop containing nucleoside triphosphate hydrolases"/>
    <property type="match status" value="1"/>
</dbReference>
<keyword evidence="2" id="KW-0378">Hydrolase</keyword>
<name>A0A0G2HFB7_9PEZI</name>
<protein>
    <submittedName>
        <fullName evidence="5">Putative dna repair protein rad5</fullName>
    </submittedName>
</protein>
<evidence type="ECO:0000256" key="2">
    <source>
        <dbReference type="ARBA" id="ARBA00022801"/>
    </source>
</evidence>
<evidence type="ECO:0000313" key="5">
    <source>
        <dbReference type="EMBL" id="KKY27175.1"/>
    </source>
</evidence>
<dbReference type="GO" id="GO:0005634">
    <property type="term" value="C:nucleus"/>
    <property type="evidence" value="ECO:0007669"/>
    <property type="project" value="TreeGrafter"/>
</dbReference>
<feature type="domain" description="Helicase C-terminal" evidence="4">
    <location>
        <begin position="6"/>
        <end position="41"/>
    </location>
</feature>
<gene>
    <name evidence="5" type="ORF">UCDDS831_g00922</name>
</gene>
<dbReference type="AlphaFoldDB" id="A0A0G2HFB7"/>
<dbReference type="Pfam" id="PF00271">
    <property type="entry name" value="Helicase_C"/>
    <property type="match status" value="1"/>
</dbReference>
<evidence type="ECO:0000256" key="1">
    <source>
        <dbReference type="ARBA" id="ARBA00022741"/>
    </source>
</evidence>
<reference evidence="5 6" key="2">
    <citation type="submission" date="2015-05" db="EMBL/GenBank/DDBJ databases">
        <title>Distinctive expansion of gene families associated with plant cell wall degradation and secondary metabolism in the genomes of grapevine trunk pathogens.</title>
        <authorList>
            <person name="Lawrence D.P."/>
            <person name="Travadon R."/>
            <person name="Rolshausen P.E."/>
            <person name="Baumgartner K."/>
        </authorList>
    </citation>
    <scope>NUCLEOTIDE SEQUENCE [LARGE SCALE GENOMIC DNA]</scope>
    <source>
        <strain evidence="5">DS831</strain>
    </source>
</reference>
<dbReference type="GO" id="GO:0005524">
    <property type="term" value="F:ATP binding"/>
    <property type="evidence" value="ECO:0007669"/>
    <property type="project" value="UniProtKB-KW"/>
</dbReference>
<keyword evidence="1" id="KW-0547">Nucleotide-binding</keyword>
<dbReference type="Proteomes" id="UP000034182">
    <property type="component" value="Unassembled WGS sequence"/>
</dbReference>
<evidence type="ECO:0000256" key="3">
    <source>
        <dbReference type="ARBA" id="ARBA00022840"/>
    </source>
</evidence>
<accession>A0A0G2HFB7</accession>
<dbReference type="GO" id="GO:0016787">
    <property type="term" value="F:hydrolase activity"/>
    <property type="evidence" value="ECO:0007669"/>
    <property type="project" value="UniProtKB-KW"/>
</dbReference>
<organism evidence="5 6">
    <name type="scientific">Diplodia seriata</name>
    <dbReference type="NCBI Taxonomy" id="420778"/>
    <lineage>
        <taxon>Eukaryota</taxon>
        <taxon>Fungi</taxon>
        <taxon>Dikarya</taxon>
        <taxon>Ascomycota</taxon>
        <taxon>Pezizomycotina</taxon>
        <taxon>Dothideomycetes</taxon>
        <taxon>Dothideomycetes incertae sedis</taxon>
        <taxon>Botryosphaeriales</taxon>
        <taxon>Botryosphaeriaceae</taxon>
        <taxon>Diplodia</taxon>
    </lineage>
</organism>
<proteinExistence type="predicted"/>
<keyword evidence="3" id="KW-0067">ATP-binding</keyword>
<evidence type="ECO:0000313" key="6">
    <source>
        <dbReference type="Proteomes" id="UP000034182"/>
    </source>
</evidence>
<dbReference type="GO" id="GO:0008094">
    <property type="term" value="F:ATP-dependent activity, acting on DNA"/>
    <property type="evidence" value="ECO:0007669"/>
    <property type="project" value="TreeGrafter"/>
</dbReference>
<dbReference type="InterPro" id="IPR049730">
    <property type="entry name" value="SNF2/RAD54-like_C"/>
</dbReference>
<dbReference type="EMBL" id="LAQI01000024">
    <property type="protein sequence ID" value="KKY27175.1"/>
    <property type="molecule type" value="Genomic_DNA"/>
</dbReference>